<comment type="caution">
    <text evidence="2">The sequence shown here is derived from an EMBL/GenBank/DDBJ whole genome shotgun (WGS) entry which is preliminary data.</text>
</comment>
<reference evidence="2 3" key="1">
    <citation type="journal article" name="Sci. Rep.">
        <title>Genome-scale phylogenetic analyses confirm Olpidium as the closest living zoosporic fungus to the non-flagellated, terrestrial fungi.</title>
        <authorList>
            <person name="Chang Y."/>
            <person name="Rochon D."/>
            <person name="Sekimoto S."/>
            <person name="Wang Y."/>
            <person name="Chovatia M."/>
            <person name="Sandor L."/>
            <person name="Salamov A."/>
            <person name="Grigoriev I.V."/>
            <person name="Stajich J.E."/>
            <person name="Spatafora J.W."/>
        </authorList>
    </citation>
    <scope>NUCLEOTIDE SEQUENCE [LARGE SCALE GENOMIC DNA]</scope>
    <source>
        <strain evidence="2">S191</strain>
    </source>
</reference>
<dbReference type="InterPro" id="IPR011990">
    <property type="entry name" value="TPR-like_helical_dom_sf"/>
</dbReference>
<accession>A0A8H8DHG7</accession>
<evidence type="ECO:0008006" key="4">
    <source>
        <dbReference type="Google" id="ProtNLM"/>
    </source>
</evidence>
<name>A0A8H8DHG7_9FUNG</name>
<proteinExistence type="predicted"/>
<dbReference type="EMBL" id="JAEFCI010008542">
    <property type="protein sequence ID" value="KAG5458393.1"/>
    <property type="molecule type" value="Genomic_DNA"/>
</dbReference>
<dbReference type="Proteomes" id="UP000673691">
    <property type="component" value="Unassembled WGS sequence"/>
</dbReference>
<dbReference type="Gene3D" id="1.25.40.10">
    <property type="entry name" value="Tetratricopeptide repeat domain"/>
    <property type="match status" value="1"/>
</dbReference>
<feature type="region of interest" description="Disordered" evidence="1">
    <location>
        <begin position="124"/>
        <end position="144"/>
    </location>
</feature>
<dbReference type="OrthoDB" id="1926212at2759"/>
<dbReference type="AlphaFoldDB" id="A0A8H8DHG7"/>
<evidence type="ECO:0000313" key="2">
    <source>
        <dbReference type="EMBL" id="KAG5458393.1"/>
    </source>
</evidence>
<keyword evidence="3" id="KW-1185">Reference proteome</keyword>
<protein>
    <recommendedName>
        <fullName evidence="4">TPR-like protein</fullName>
    </recommendedName>
</protein>
<feature type="compositionally biased region" description="Polar residues" evidence="1">
    <location>
        <begin position="134"/>
        <end position="144"/>
    </location>
</feature>
<sequence length="144" mass="15464">MQPDLADAYCNLANAYVVRTLPPAGNPKHHNLILPRPPFCARQRLSPRLPSNLKDTKQALDHISTAARLSPTDPEIQFNYGLILDRAGRLEEAVKQYNVAKALGVAKAEALARNAGARLLAVKQPDDAVGKGGATTTDNEGSTK</sequence>
<organism evidence="2 3">
    <name type="scientific">Olpidium bornovanus</name>
    <dbReference type="NCBI Taxonomy" id="278681"/>
    <lineage>
        <taxon>Eukaryota</taxon>
        <taxon>Fungi</taxon>
        <taxon>Fungi incertae sedis</taxon>
        <taxon>Olpidiomycota</taxon>
        <taxon>Olpidiomycotina</taxon>
        <taxon>Olpidiomycetes</taxon>
        <taxon>Olpidiales</taxon>
        <taxon>Olpidiaceae</taxon>
        <taxon>Olpidium</taxon>
    </lineage>
</organism>
<dbReference type="SUPFAM" id="SSF48452">
    <property type="entry name" value="TPR-like"/>
    <property type="match status" value="1"/>
</dbReference>
<evidence type="ECO:0000256" key="1">
    <source>
        <dbReference type="SAM" id="MobiDB-lite"/>
    </source>
</evidence>
<gene>
    <name evidence="2" type="ORF">BJ554DRAFT_1385</name>
</gene>
<evidence type="ECO:0000313" key="3">
    <source>
        <dbReference type="Proteomes" id="UP000673691"/>
    </source>
</evidence>